<comment type="caution">
    <text evidence="1">The sequence shown here is derived from an EMBL/GenBank/DDBJ whole genome shotgun (WGS) entry which is preliminary data.</text>
</comment>
<dbReference type="PROSITE" id="PS51257">
    <property type="entry name" value="PROKAR_LIPOPROTEIN"/>
    <property type="match status" value="1"/>
</dbReference>
<organism evidence="1 2">
    <name type="scientific">Flavobacterium jumunjinense</name>
    <dbReference type="NCBI Taxonomy" id="998845"/>
    <lineage>
        <taxon>Bacteria</taxon>
        <taxon>Pseudomonadati</taxon>
        <taxon>Bacteroidota</taxon>
        <taxon>Flavobacteriia</taxon>
        <taxon>Flavobacteriales</taxon>
        <taxon>Flavobacteriaceae</taxon>
        <taxon>Flavobacterium</taxon>
    </lineage>
</organism>
<reference evidence="1 2" key="1">
    <citation type="submission" date="2024-09" db="EMBL/GenBank/DDBJ databases">
        <authorList>
            <person name="Sun Q."/>
            <person name="Mori K."/>
        </authorList>
    </citation>
    <scope>NUCLEOTIDE SEQUENCE [LARGE SCALE GENOMIC DNA]</scope>
    <source>
        <strain evidence="1 2">CECT 7955</strain>
    </source>
</reference>
<evidence type="ECO:0008006" key="3">
    <source>
        <dbReference type="Google" id="ProtNLM"/>
    </source>
</evidence>
<dbReference type="Proteomes" id="UP001589607">
    <property type="component" value="Unassembled WGS sequence"/>
</dbReference>
<sequence length="193" mass="22145">MRKCLFLLLLISIASCGSKKVQVSKSERKLISIKKNQNSIFENEKGIIDTVFINKGTQLSVIEERLARKFSKKIFNDIVIDASIPFEKSFTSSYNFERGKSNKEGINLSIKIIFSKNDTNDPITLKIYPFQEEYILSEVSNVEYTFTKNDDFNSDLCESSVLHCLKKIIYSSDEGIIYVEKADTGIWKLVKRI</sequence>
<keyword evidence="2" id="KW-1185">Reference proteome</keyword>
<name>A0ABV5GP03_9FLAO</name>
<evidence type="ECO:0000313" key="2">
    <source>
        <dbReference type="Proteomes" id="UP001589607"/>
    </source>
</evidence>
<gene>
    <name evidence="1" type="ORF">ACFFVF_11340</name>
</gene>
<proteinExistence type="predicted"/>
<accession>A0ABV5GP03</accession>
<dbReference type="EMBL" id="JBHMEY010000034">
    <property type="protein sequence ID" value="MFB9097114.1"/>
    <property type="molecule type" value="Genomic_DNA"/>
</dbReference>
<protein>
    <recommendedName>
        <fullName evidence="3">Lipoprotein</fullName>
    </recommendedName>
</protein>
<dbReference type="RefSeq" id="WP_236453675.1">
    <property type="nucleotide sequence ID" value="NZ_CBCSGE010000038.1"/>
</dbReference>
<evidence type="ECO:0000313" key="1">
    <source>
        <dbReference type="EMBL" id="MFB9097114.1"/>
    </source>
</evidence>